<dbReference type="SUPFAM" id="SSF56112">
    <property type="entry name" value="Protein kinase-like (PK-like)"/>
    <property type="match status" value="1"/>
</dbReference>
<dbReference type="InterPro" id="IPR008271">
    <property type="entry name" value="Ser/Thr_kinase_AS"/>
</dbReference>
<dbReference type="EC" id="2.7.11.1" evidence="1"/>
<feature type="compositionally biased region" description="Low complexity" evidence="3">
    <location>
        <begin position="439"/>
        <end position="450"/>
    </location>
</feature>
<sequence length="567" mass="66503">MNFDQIESEKLYNNRFFIKKKISAGIFCNQFMPQGSFGVVFLCEDLQTKEYVAMKVEKDDTNVIGLDREIQMLDELRKIPGSKFTQIGIPKIIWAGNDHDRNCLVMQLLGRDLSYHMKELRTFSLKCVVNIILQVIQIIEGVHRRGIIHRDMKPENIMTGKDQELNQIFLADFGIAKFYREPDGTHTPFKESKPFVGTTRYASINAHKGYELGRRDDLESIGYMFIYMLKGKLPWQTFHNVNEKEKVKIVGQMKSQISIEELCKDCPPQFYQYFQYVKQLQYKSSPDYRYLYSLFEQIAIQNGFKHDKRFDWTEFSQGTTKVTAEQTQQETRQQIQRRSKVEDKSPKNSELNLNRTELNSQQKDTSKSRIRSRHQSEQRVNKSGNSANSYSSSCINSQQSSVLINYQNSQFTQSNVRIGSSKLLSRLQERGIIHKNSDSRSSIIQQQSSKSFRERNQSSQQIQQVLSQQQQSQHNNSQMMSKFQEDFQDLEELEERLQKDKQSIQRNQQHKNNKPLKVKEIQHHFEQNENFTEIGGMTQLEDDASLENKVKIYNFDAPKLKQRLAKY</sequence>
<dbReference type="InterPro" id="IPR000719">
    <property type="entry name" value="Prot_kinase_dom"/>
</dbReference>
<keyword evidence="6" id="KW-1185">Reference proteome</keyword>
<evidence type="ECO:0000259" key="4">
    <source>
        <dbReference type="PROSITE" id="PS50011"/>
    </source>
</evidence>
<gene>
    <name evidence="5" type="ORF">GSPATT00009580001</name>
</gene>
<dbReference type="AlphaFoldDB" id="A0CR49"/>
<dbReference type="Proteomes" id="UP000000600">
    <property type="component" value="Unassembled WGS sequence"/>
</dbReference>
<dbReference type="PANTHER" id="PTHR11909">
    <property type="entry name" value="CASEIN KINASE-RELATED"/>
    <property type="match status" value="1"/>
</dbReference>
<feature type="region of interest" description="Disordered" evidence="3">
    <location>
        <begin position="321"/>
        <end position="392"/>
    </location>
</feature>
<evidence type="ECO:0000256" key="1">
    <source>
        <dbReference type="ARBA" id="ARBA00012513"/>
    </source>
</evidence>
<evidence type="ECO:0000313" key="5">
    <source>
        <dbReference type="EMBL" id="CAK73266.1"/>
    </source>
</evidence>
<organism evidence="5 6">
    <name type="scientific">Paramecium tetraurelia</name>
    <dbReference type="NCBI Taxonomy" id="5888"/>
    <lineage>
        <taxon>Eukaryota</taxon>
        <taxon>Sar</taxon>
        <taxon>Alveolata</taxon>
        <taxon>Ciliophora</taxon>
        <taxon>Intramacronucleata</taxon>
        <taxon>Oligohymenophorea</taxon>
        <taxon>Peniculida</taxon>
        <taxon>Parameciidae</taxon>
        <taxon>Paramecium</taxon>
    </lineage>
</organism>
<dbReference type="Pfam" id="PF00069">
    <property type="entry name" value="Pkinase"/>
    <property type="match status" value="1"/>
</dbReference>
<dbReference type="GO" id="GO:0005634">
    <property type="term" value="C:nucleus"/>
    <property type="evidence" value="ECO:0000318"/>
    <property type="project" value="GO_Central"/>
</dbReference>
<dbReference type="GO" id="GO:0004674">
    <property type="term" value="F:protein serine/threonine kinase activity"/>
    <property type="evidence" value="ECO:0000318"/>
    <property type="project" value="GO_Central"/>
</dbReference>
<dbReference type="HOGENOM" id="CLU_019279_2_7_1"/>
<dbReference type="GO" id="GO:0005737">
    <property type="term" value="C:cytoplasm"/>
    <property type="evidence" value="ECO:0000318"/>
    <property type="project" value="GO_Central"/>
</dbReference>
<dbReference type="PROSITE" id="PS00108">
    <property type="entry name" value="PROTEIN_KINASE_ST"/>
    <property type="match status" value="1"/>
</dbReference>
<proteinExistence type="predicted"/>
<dbReference type="InParanoid" id="A0CR49"/>
<feature type="compositionally biased region" description="Polar residues" evidence="3">
    <location>
        <begin position="348"/>
        <end position="363"/>
    </location>
</feature>
<dbReference type="PROSITE" id="PS50011">
    <property type="entry name" value="PROTEIN_KINASE_DOM"/>
    <property type="match status" value="1"/>
</dbReference>
<feature type="compositionally biased region" description="Low complexity" evidence="3">
    <location>
        <begin position="457"/>
        <end position="478"/>
    </location>
</feature>
<evidence type="ECO:0000256" key="2">
    <source>
        <dbReference type="ARBA" id="ARBA00023860"/>
    </source>
</evidence>
<dbReference type="KEGG" id="ptm:GSPATT00009580001"/>
<evidence type="ECO:0000256" key="3">
    <source>
        <dbReference type="SAM" id="MobiDB-lite"/>
    </source>
</evidence>
<dbReference type="GO" id="GO:0007165">
    <property type="term" value="P:signal transduction"/>
    <property type="evidence" value="ECO:0000318"/>
    <property type="project" value="GO_Central"/>
</dbReference>
<dbReference type="STRING" id="5888.A0CR49"/>
<feature type="compositionally biased region" description="Low complexity" evidence="3">
    <location>
        <begin position="381"/>
        <end position="392"/>
    </location>
</feature>
<dbReference type="FunFam" id="1.10.510.10:FF:001131">
    <property type="entry name" value="Uncharacterized protein"/>
    <property type="match status" value="1"/>
</dbReference>
<feature type="domain" description="Protein kinase" evidence="4">
    <location>
        <begin position="26"/>
        <end position="295"/>
    </location>
</feature>
<feature type="compositionally biased region" description="Low complexity" evidence="3">
    <location>
        <begin position="325"/>
        <end position="336"/>
    </location>
</feature>
<feature type="region of interest" description="Disordered" evidence="3">
    <location>
        <begin position="436"/>
        <end position="481"/>
    </location>
</feature>
<dbReference type="GO" id="GO:0006897">
    <property type="term" value="P:endocytosis"/>
    <property type="evidence" value="ECO:0000318"/>
    <property type="project" value="GO_Central"/>
</dbReference>
<dbReference type="GeneID" id="5026448"/>
<dbReference type="OMA" id="YKSSPDY"/>
<dbReference type="GO" id="GO:0005524">
    <property type="term" value="F:ATP binding"/>
    <property type="evidence" value="ECO:0007669"/>
    <property type="project" value="InterPro"/>
</dbReference>
<dbReference type="InterPro" id="IPR011009">
    <property type="entry name" value="Kinase-like_dom_sf"/>
</dbReference>
<evidence type="ECO:0000313" key="6">
    <source>
        <dbReference type="Proteomes" id="UP000000600"/>
    </source>
</evidence>
<dbReference type="OrthoDB" id="302660at2759"/>
<dbReference type="Gene3D" id="1.10.510.10">
    <property type="entry name" value="Transferase(Phosphotransferase) domain 1"/>
    <property type="match status" value="1"/>
</dbReference>
<dbReference type="CDD" id="cd14016">
    <property type="entry name" value="STKc_CK1"/>
    <property type="match status" value="1"/>
</dbReference>
<reference evidence="5 6" key="1">
    <citation type="journal article" date="2006" name="Nature">
        <title>Global trends of whole-genome duplications revealed by the ciliate Paramecium tetraurelia.</title>
        <authorList>
            <consortium name="Genoscope"/>
            <person name="Aury J.-M."/>
            <person name="Jaillon O."/>
            <person name="Duret L."/>
            <person name="Noel B."/>
            <person name="Jubin C."/>
            <person name="Porcel B.M."/>
            <person name="Segurens B."/>
            <person name="Daubin V."/>
            <person name="Anthouard V."/>
            <person name="Aiach N."/>
            <person name="Arnaiz O."/>
            <person name="Billaut A."/>
            <person name="Beisson J."/>
            <person name="Blanc I."/>
            <person name="Bouhouche K."/>
            <person name="Camara F."/>
            <person name="Duharcourt S."/>
            <person name="Guigo R."/>
            <person name="Gogendeau D."/>
            <person name="Katinka M."/>
            <person name="Keller A.-M."/>
            <person name="Kissmehl R."/>
            <person name="Klotz C."/>
            <person name="Koll F."/>
            <person name="Le Moue A."/>
            <person name="Lepere C."/>
            <person name="Malinsky S."/>
            <person name="Nowacki M."/>
            <person name="Nowak J.K."/>
            <person name="Plattner H."/>
            <person name="Poulain J."/>
            <person name="Ruiz F."/>
            <person name="Serrano V."/>
            <person name="Zagulski M."/>
            <person name="Dessen P."/>
            <person name="Betermier M."/>
            <person name="Weissenbach J."/>
            <person name="Scarpelli C."/>
            <person name="Schachter V."/>
            <person name="Sperling L."/>
            <person name="Meyer E."/>
            <person name="Cohen J."/>
            <person name="Wincker P."/>
        </authorList>
    </citation>
    <scope>NUCLEOTIDE SEQUENCE [LARGE SCALE GENOMIC DNA]</scope>
    <source>
        <strain evidence="5 6">Stock d4-2</strain>
    </source>
</reference>
<accession>A0CR49</accession>
<dbReference type="RefSeq" id="XP_001440663.1">
    <property type="nucleotide sequence ID" value="XM_001440626.1"/>
</dbReference>
<dbReference type="EMBL" id="CT868152">
    <property type="protein sequence ID" value="CAK73266.1"/>
    <property type="molecule type" value="Genomic_DNA"/>
</dbReference>
<protein>
    <recommendedName>
        <fullName evidence="2">Casein kinase I</fullName>
        <ecNumber evidence="1">2.7.11.1</ecNumber>
    </recommendedName>
</protein>
<dbReference type="eggNOG" id="KOG1164">
    <property type="taxonomic scope" value="Eukaryota"/>
</dbReference>
<dbReference type="InterPro" id="IPR050235">
    <property type="entry name" value="CK1_Ser-Thr_kinase"/>
</dbReference>
<name>A0CR49_PARTE</name>
<dbReference type="SMART" id="SM00220">
    <property type="entry name" value="S_TKc"/>
    <property type="match status" value="1"/>
</dbReference>